<feature type="compositionally biased region" description="Polar residues" evidence="19">
    <location>
        <begin position="544"/>
        <end position="557"/>
    </location>
</feature>
<evidence type="ECO:0000256" key="16">
    <source>
        <dbReference type="ARBA" id="ARBA00043112"/>
    </source>
</evidence>
<keyword evidence="8" id="KW-0256">Endoplasmic reticulum</keyword>
<evidence type="ECO:0000256" key="7">
    <source>
        <dbReference type="ARBA" id="ARBA00022737"/>
    </source>
</evidence>
<sequence>MKVKDVNRTANIAWSPAPQYPIYLAAGTAAQQLDATFSTNAALEIFALDLSSSDTAMPLRGTVASEQRFHKLVWGPHGMESSSSSSGLLIGGSDNGVISIYDPTKILSGDIDDCLVFQSTKHTGPVQALDFNPFKTSLLASGASDSEIYIWDLTNPTNPLTPGSKTLPPDNISCVAWNRQVQHILASASPCGRCVVWDLRKNEPIIKVSDQSATIRCKAVEWHPDVATQMILASEDDRYPVIQMWDLRFATSPMKVLEGHQRGILSIAWCPQDPDLLMSCAKDNRILCWNPNTQVAGGEIVYELPTTAQWSFDVSWCPRNPAMVCTTSFDGHVSVFSLMGGSASGQDIQQQKVMSSFDVDDPFMSQIHQAQQQQQLQQQKTAATSAPLKKPPKWLRRPCGATFAFGGKLITFGYSKESPSSQVNISQVTTEQELVGRSHELEGALASGSFMQYCNAKVESSTQELERTLWSFLKINFEREPRRHFLTLLGYDPLELSKKVASSHTSSASSSTQGGVNAEELVQKMKLLSTGEASGKTGEGVFSSGASTPSVAESKTPLSEAGSLNEGAAAFDAIAAGGPLSVDTGSEIGVSEAVKPRLPFQIPTDDDTDGLITQALLTGNFEAAVDVCLHADRMADAFLLAIAGGPDLLARIQTRYFEKSKSNVARLMSVVVNRDWRDIVESCVLENWREALAALVTYAKAEEFTALCDLLGQRLEQEGDEHCANAMVCYICAGNVEKFVSCWSRNMPAEPSPLALQDLIEKVMILKKAVERERRLLIDSGSSVLAEKLSKYAEILASQGCLETAMGYLMTVNDQASLGVLKDRLYTAQYPSHLATATAPPPFPFQRIDVQAEPLPQVQNQAQFQQQQSYGVPAQQRQQQPQQLYQPQQQQPSPVTTPTYQPSMPPQNTQFYNPVAYQPQVSQLPSVSQPSFNQPPPPPASQTTYYSGPPQPSPTSNQQQASWSQNPPVSMYQPQSTNTTPTQVPTQAQYSTQMQMKGPQQQQPPVQIFNPGSSVTPGAPYSGPSLTGAPPVGPPSQGPSVPPPSTGPPPTEPPPLTGAWKDSHMMRAKKHQAQTFTPPAPITAPLFGAGEPQQPQQTQQQQPSSIGMPQGVPPATGAPPMMPPGGGPPGAPPSYGDVSPQQRPQVYDDGSPPPSPHHPPMPHPLHIIPAQEPPAPVMKGPIPSEHLILQETFSGLAERCKGTANNQHTKRKLDDVSKRLEALYDKLREQKMSNPILEGLHEIAQACQGGDYPRGLMAHTRLISSGSFSEISTFMPGLKSLMQIATQLRV</sequence>
<feature type="repeat" description="WD" evidence="17">
    <location>
        <begin position="257"/>
        <end position="290"/>
    </location>
</feature>
<evidence type="ECO:0000256" key="3">
    <source>
        <dbReference type="ARBA" id="ARBA00009358"/>
    </source>
</evidence>
<gene>
    <name evidence="21" type="ORF">PMEA_00034906</name>
</gene>
<evidence type="ECO:0000259" key="20">
    <source>
        <dbReference type="Pfam" id="PF12931"/>
    </source>
</evidence>
<dbReference type="InterPro" id="IPR001680">
    <property type="entry name" value="WD40_rpt"/>
</dbReference>
<reference evidence="21 22" key="1">
    <citation type="submission" date="2022-05" db="EMBL/GenBank/DDBJ databases">
        <authorList>
            <consortium name="Genoscope - CEA"/>
            <person name="William W."/>
        </authorList>
    </citation>
    <scope>NUCLEOTIDE SEQUENCE [LARGE SCALE GENOMIC DNA]</scope>
</reference>
<evidence type="ECO:0000256" key="14">
    <source>
        <dbReference type="ARBA" id="ARBA00039468"/>
    </source>
</evidence>
<feature type="compositionally biased region" description="Polar residues" evidence="19">
    <location>
        <begin position="963"/>
        <end position="992"/>
    </location>
</feature>
<evidence type="ECO:0000256" key="15">
    <source>
        <dbReference type="ARBA" id="ARBA00041470"/>
    </source>
</evidence>
<feature type="compositionally biased region" description="Pro residues" evidence="19">
    <location>
        <begin position="1031"/>
        <end position="1056"/>
    </location>
</feature>
<dbReference type="Pfam" id="PF12931">
    <property type="entry name" value="TPR_Sec16"/>
    <property type="match status" value="1"/>
</dbReference>
<feature type="domain" description="Sec16 Sec23-binding" evidence="20">
    <location>
        <begin position="612"/>
        <end position="738"/>
    </location>
</feature>
<evidence type="ECO:0000256" key="2">
    <source>
        <dbReference type="ARBA" id="ARBA00004406"/>
    </source>
</evidence>
<keyword evidence="10" id="KW-0653">Protein transport</keyword>
<feature type="compositionally biased region" description="Pro residues" evidence="19">
    <location>
        <begin position="1151"/>
        <end position="1163"/>
    </location>
</feature>
<feature type="region of interest" description="Disordered" evidence="19">
    <location>
        <begin position="924"/>
        <end position="1174"/>
    </location>
</feature>
<evidence type="ECO:0000256" key="11">
    <source>
        <dbReference type="ARBA" id="ARBA00023136"/>
    </source>
</evidence>
<evidence type="ECO:0000256" key="13">
    <source>
        <dbReference type="ARBA" id="ARBA00025471"/>
    </source>
</evidence>
<evidence type="ECO:0000256" key="9">
    <source>
        <dbReference type="ARBA" id="ARBA00022892"/>
    </source>
</evidence>
<keyword evidence="12" id="KW-0968">Cytoplasmic vesicle</keyword>
<keyword evidence="22" id="KW-1185">Reference proteome</keyword>
<evidence type="ECO:0000256" key="1">
    <source>
        <dbReference type="ARBA" id="ARBA00004180"/>
    </source>
</evidence>
<evidence type="ECO:0000256" key="19">
    <source>
        <dbReference type="SAM" id="MobiDB-lite"/>
    </source>
</evidence>
<evidence type="ECO:0000256" key="10">
    <source>
        <dbReference type="ARBA" id="ARBA00022927"/>
    </source>
</evidence>
<dbReference type="PANTHER" id="PTHR13923">
    <property type="entry name" value="SEC31-RELATED PROTEIN"/>
    <property type="match status" value="1"/>
</dbReference>
<dbReference type="PROSITE" id="PS00678">
    <property type="entry name" value="WD_REPEATS_1"/>
    <property type="match status" value="1"/>
</dbReference>
<evidence type="ECO:0000256" key="17">
    <source>
        <dbReference type="PROSITE-ProRule" id="PRU00221"/>
    </source>
</evidence>
<comment type="similarity">
    <text evidence="3">Belongs to the WD repeat SEC31 family.</text>
</comment>
<dbReference type="GO" id="GO:0070971">
    <property type="term" value="C:endoplasmic reticulum exit site"/>
    <property type="evidence" value="ECO:0007669"/>
    <property type="project" value="TreeGrafter"/>
</dbReference>
<dbReference type="Gene3D" id="1.25.40.1030">
    <property type="match status" value="1"/>
</dbReference>
<keyword evidence="9" id="KW-0931">ER-Golgi transport</keyword>
<dbReference type="PANTHER" id="PTHR13923:SF11">
    <property type="entry name" value="SECRETORY 31, ISOFORM D"/>
    <property type="match status" value="1"/>
</dbReference>
<feature type="region of interest" description="Disordered" evidence="19">
    <location>
        <begin position="859"/>
        <end position="912"/>
    </location>
</feature>
<keyword evidence="6 17" id="KW-0853">WD repeat</keyword>
<keyword evidence="11" id="KW-0472">Membrane</keyword>
<name>A0AAU9W859_9CNID</name>
<keyword evidence="7" id="KW-0677">Repeat</keyword>
<evidence type="ECO:0000256" key="5">
    <source>
        <dbReference type="ARBA" id="ARBA00022490"/>
    </source>
</evidence>
<evidence type="ECO:0000256" key="8">
    <source>
        <dbReference type="ARBA" id="ARBA00022824"/>
    </source>
</evidence>
<protein>
    <recommendedName>
        <fullName evidence="14">Protein transport protein Sec31A</fullName>
    </recommendedName>
    <alternativeName>
        <fullName evidence="16">SEC31-like protein 1</fullName>
    </alternativeName>
    <alternativeName>
        <fullName evidence="15">SEC31-related protein A</fullName>
    </alternativeName>
</protein>
<accession>A0AAU9W859</accession>
<evidence type="ECO:0000256" key="12">
    <source>
        <dbReference type="ARBA" id="ARBA00023329"/>
    </source>
</evidence>
<dbReference type="GO" id="GO:0007029">
    <property type="term" value="P:endoplasmic reticulum organization"/>
    <property type="evidence" value="ECO:0007669"/>
    <property type="project" value="TreeGrafter"/>
</dbReference>
<feature type="compositionally biased region" description="Pro residues" evidence="19">
    <location>
        <begin position="1116"/>
        <end position="1132"/>
    </location>
</feature>
<organism evidence="21 22">
    <name type="scientific">Pocillopora meandrina</name>
    <dbReference type="NCBI Taxonomy" id="46732"/>
    <lineage>
        <taxon>Eukaryota</taxon>
        <taxon>Metazoa</taxon>
        <taxon>Cnidaria</taxon>
        <taxon>Anthozoa</taxon>
        <taxon>Hexacorallia</taxon>
        <taxon>Scleractinia</taxon>
        <taxon>Astrocoeniina</taxon>
        <taxon>Pocilloporidae</taxon>
        <taxon>Pocillopora</taxon>
    </lineage>
</organism>
<dbReference type="Gene3D" id="2.130.10.10">
    <property type="entry name" value="YVTN repeat-like/Quinoprotein amine dehydrogenase"/>
    <property type="match status" value="1"/>
</dbReference>
<evidence type="ECO:0000256" key="6">
    <source>
        <dbReference type="ARBA" id="ARBA00022574"/>
    </source>
</evidence>
<feature type="compositionally biased region" description="Low complexity" evidence="19">
    <location>
        <begin position="859"/>
        <end position="902"/>
    </location>
</feature>
<dbReference type="InterPro" id="IPR019775">
    <property type="entry name" value="WD40_repeat_CS"/>
</dbReference>
<comment type="function">
    <text evidence="13">Component of the coat protein complex II (COPII) which promotes the formation of transport vesicles from the endoplasmic reticulum (ER). The coat has two main functions, the physical deformation of the endoplasmic reticulum membrane into vesicles and the selection of cargo molecules.</text>
</comment>
<dbReference type="Gene3D" id="1.20.940.10">
    <property type="entry name" value="Functional domain of the splicing factor Prp18"/>
    <property type="match status" value="1"/>
</dbReference>
<feature type="compositionally biased region" description="Low complexity" evidence="19">
    <location>
        <begin position="993"/>
        <end position="1007"/>
    </location>
</feature>
<dbReference type="GO" id="GO:0030127">
    <property type="term" value="C:COPII vesicle coat"/>
    <property type="evidence" value="ECO:0007669"/>
    <property type="project" value="TreeGrafter"/>
</dbReference>
<proteinExistence type="inferred from homology"/>
<dbReference type="InterPro" id="IPR036322">
    <property type="entry name" value="WD40_repeat_dom_sf"/>
</dbReference>
<evidence type="ECO:0000313" key="22">
    <source>
        <dbReference type="Proteomes" id="UP001159428"/>
    </source>
</evidence>
<dbReference type="Pfam" id="PF00400">
    <property type="entry name" value="WD40"/>
    <property type="match status" value="2"/>
</dbReference>
<comment type="subcellular location">
    <subcellularLocation>
        <location evidence="1">Cytoplasmic vesicle membrane</location>
        <topology evidence="1">Peripheral membrane protein</topology>
        <orientation evidence="1">Cytoplasmic side</orientation>
    </subcellularLocation>
    <subcellularLocation>
        <location evidence="2">Endoplasmic reticulum membrane</location>
        <topology evidence="2">Peripheral membrane protein</topology>
    </subcellularLocation>
</comment>
<comment type="caution">
    <text evidence="21">The sequence shown here is derived from an EMBL/GenBank/DDBJ whole genome shotgun (WGS) entry which is preliminary data.</text>
</comment>
<evidence type="ECO:0000256" key="4">
    <source>
        <dbReference type="ARBA" id="ARBA00022448"/>
    </source>
</evidence>
<dbReference type="PROSITE" id="PS50294">
    <property type="entry name" value="WD_REPEATS_REGION"/>
    <property type="match status" value="1"/>
</dbReference>
<dbReference type="GO" id="GO:0005198">
    <property type="term" value="F:structural molecule activity"/>
    <property type="evidence" value="ECO:0007669"/>
    <property type="project" value="TreeGrafter"/>
</dbReference>
<evidence type="ECO:0000256" key="18">
    <source>
        <dbReference type="SAM" id="Coils"/>
    </source>
</evidence>
<dbReference type="FunFam" id="1.20.940.10:FF:000001">
    <property type="entry name" value="Protein transport protein Sec31A isoform A"/>
    <property type="match status" value="1"/>
</dbReference>
<dbReference type="EMBL" id="CALNXJ010000009">
    <property type="protein sequence ID" value="CAH3104831.1"/>
    <property type="molecule type" value="Genomic_DNA"/>
</dbReference>
<feature type="repeat" description="WD" evidence="17">
    <location>
        <begin position="119"/>
        <end position="161"/>
    </location>
</feature>
<dbReference type="PROSITE" id="PS50082">
    <property type="entry name" value="WD_REPEATS_2"/>
    <property type="match status" value="2"/>
</dbReference>
<dbReference type="InterPro" id="IPR040251">
    <property type="entry name" value="SEC31-like"/>
</dbReference>
<feature type="region of interest" description="Disordered" evidence="19">
    <location>
        <begin position="532"/>
        <end position="559"/>
    </location>
</feature>
<keyword evidence="4" id="KW-0813">Transport</keyword>
<keyword evidence="18" id="KW-0175">Coiled coil</keyword>
<dbReference type="SMART" id="SM00320">
    <property type="entry name" value="WD40"/>
    <property type="match status" value="6"/>
</dbReference>
<dbReference type="InterPro" id="IPR024298">
    <property type="entry name" value="Sec16_Sec23-bd"/>
</dbReference>
<dbReference type="InterPro" id="IPR015943">
    <property type="entry name" value="WD40/YVTN_repeat-like_dom_sf"/>
</dbReference>
<feature type="coiled-coil region" evidence="18">
    <location>
        <begin position="1206"/>
        <end position="1233"/>
    </location>
</feature>
<evidence type="ECO:0000313" key="21">
    <source>
        <dbReference type="EMBL" id="CAH3104831.1"/>
    </source>
</evidence>
<dbReference type="FunFam" id="2.130.10.10:FF:000009">
    <property type="entry name" value="Protein transport protein Sec31A isoform A"/>
    <property type="match status" value="1"/>
</dbReference>
<feature type="compositionally biased region" description="Low complexity" evidence="19">
    <location>
        <begin position="1092"/>
        <end position="1103"/>
    </location>
</feature>
<dbReference type="GO" id="GO:0015031">
    <property type="term" value="P:protein transport"/>
    <property type="evidence" value="ECO:0007669"/>
    <property type="project" value="UniProtKB-KW"/>
</dbReference>
<dbReference type="Proteomes" id="UP001159428">
    <property type="component" value="Unassembled WGS sequence"/>
</dbReference>
<dbReference type="SUPFAM" id="SSF50978">
    <property type="entry name" value="WD40 repeat-like"/>
    <property type="match status" value="1"/>
</dbReference>
<dbReference type="GO" id="GO:0005789">
    <property type="term" value="C:endoplasmic reticulum membrane"/>
    <property type="evidence" value="ECO:0007669"/>
    <property type="project" value="UniProtKB-SubCell"/>
</dbReference>
<keyword evidence="5" id="KW-0963">Cytoplasm</keyword>
<dbReference type="GO" id="GO:0090110">
    <property type="term" value="P:COPII-coated vesicle cargo loading"/>
    <property type="evidence" value="ECO:0007669"/>
    <property type="project" value="TreeGrafter"/>
</dbReference>